<proteinExistence type="predicted"/>
<dbReference type="InterPro" id="IPR011990">
    <property type="entry name" value="TPR-like_helical_dom_sf"/>
</dbReference>
<evidence type="ECO:0008006" key="5">
    <source>
        <dbReference type="Google" id="ProtNLM"/>
    </source>
</evidence>
<dbReference type="PROSITE" id="PS51375">
    <property type="entry name" value="PPR"/>
    <property type="match status" value="8"/>
</dbReference>
<comment type="caution">
    <text evidence="3">The sequence shown here is derived from an EMBL/GenBank/DDBJ whole genome shotgun (WGS) entry which is preliminary data.</text>
</comment>
<dbReference type="FunFam" id="1.25.40.10:FF:000361">
    <property type="entry name" value="Pentatricopeptide repeat-containing protein chloroplastic"/>
    <property type="match status" value="1"/>
</dbReference>
<dbReference type="Gene3D" id="1.25.40.10">
    <property type="entry name" value="Tetratricopeptide repeat domain"/>
    <property type="match status" value="5"/>
</dbReference>
<feature type="repeat" description="PPR" evidence="2">
    <location>
        <begin position="101"/>
        <end position="131"/>
    </location>
</feature>
<dbReference type="InterPro" id="IPR002885">
    <property type="entry name" value="PPR_rpt"/>
</dbReference>
<evidence type="ECO:0000313" key="3">
    <source>
        <dbReference type="EMBL" id="KAF4374180.1"/>
    </source>
</evidence>
<evidence type="ECO:0000256" key="2">
    <source>
        <dbReference type="PROSITE-ProRule" id="PRU00708"/>
    </source>
</evidence>
<feature type="repeat" description="PPR" evidence="2">
    <location>
        <begin position="203"/>
        <end position="237"/>
    </location>
</feature>
<feature type="repeat" description="PPR" evidence="2">
    <location>
        <begin position="273"/>
        <end position="303"/>
    </location>
</feature>
<sequence length="836" mass="94440">MKNLIFCLKKPYNLKPRHAFNFSVLASENQQLRTRRRSLANLLQLSSSENPILHYKKVHAQFVVLGFQYDVFLANFLLRYFTKSDCLLDARKLFDKMPERNSITWTTLVSMYVHEGYYEEALVIFLEFRRSSDWKASEHVLASIIRGCTQLSSVGQGCQVHGFIIKTGFEQEVYVGTSLIDFYSKQGDIEEARMIFDGLFVRTSVTWTTIITGYIKAGKSEVSLQLFCQMTEANTLPDNYVTCSVLSACAMLKFLEIGKQLHAYVLRLGMEMDASVLNALIDCYVKCGKVQAGRKLFDHMVVKNIISWTTMISGYMKNSYDFEAMQLFFEMAKFSWKPDEFACTSVLTSCGSVEALKHGKQVHAYAIKVNLEYNNFVKNGLIDMYAKCYSLADARRIFDGISDPSVISYNAMIEGYSRQQKLCEAIYLFGVMRRRLSKPGLLTYVSLLGVSAVSFNLKLSQQIHGLITKCGFSLDIFASSALVDVYSKCACIKDARLVFEEMNEKDIVVWNAMFFGYVQQSKSEEALNLYFDLQLSGQKPDDFTFVALLTATSELASLHHGRKLHNQVIKMGLDFDSFITSSILDMYGKCGSIEEACKTFSHTSWRDVVCWNSMISTYAHHGEAKKALQIFERMINEGIKPNYITFVGVLSACSHGGLVEDGLGYFESMPQFGVDPGTDHYACIVSLLGRAGKLLEAKKFIEKMPIKPAAVVWRNLLSACGVAGNIEFGIYAAEMALSSDPVDSGSYILLSNIFASKGMWVDVRRVRQKMDFSGVVKEAGQSWIELNNEVHTFVARDTAHTESNAIFSVLKVWKRICTETTTELNLRAENWKYLLR</sequence>
<dbReference type="FunFam" id="1.25.40.10:FF:000090">
    <property type="entry name" value="Pentatricopeptide repeat-containing protein, chloroplastic"/>
    <property type="match status" value="1"/>
</dbReference>
<feature type="repeat" description="PPR" evidence="2">
    <location>
        <begin position="607"/>
        <end position="641"/>
    </location>
</feature>
<feature type="repeat" description="PPR" evidence="2">
    <location>
        <begin position="405"/>
        <end position="439"/>
    </location>
</feature>
<dbReference type="Pfam" id="PF13041">
    <property type="entry name" value="PPR_2"/>
    <property type="match status" value="5"/>
</dbReference>
<dbReference type="FunFam" id="1.25.40.10:FF:000353">
    <property type="entry name" value="Pentatricopeptide repeat-containing protein At4g39530"/>
    <property type="match status" value="1"/>
</dbReference>
<feature type="repeat" description="PPR" evidence="2">
    <location>
        <begin position="642"/>
        <end position="676"/>
    </location>
</feature>
<dbReference type="InterPro" id="IPR046848">
    <property type="entry name" value="E_motif"/>
</dbReference>
<dbReference type="Proteomes" id="UP000525078">
    <property type="component" value="Unassembled WGS sequence"/>
</dbReference>
<reference evidence="3 4" key="1">
    <citation type="journal article" date="2020" name="bioRxiv">
        <title>Sequence and annotation of 42 cannabis genomes reveals extensive copy number variation in cannabinoid synthesis and pathogen resistance genes.</title>
        <authorList>
            <person name="Mckernan K.J."/>
            <person name="Helbert Y."/>
            <person name="Kane L.T."/>
            <person name="Ebling H."/>
            <person name="Zhang L."/>
            <person name="Liu B."/>
            <person name="Eaton Z."/>
            <person name="Mclaughlin S."/>
            <person name="Kingan S."/>
            <person name="Baybayan P."/>
            <person name="Concepcion G."/>
            <person name="Jordan M."/>
            <person name="Riva A."/>
            <person name="Barbazuk W."/>
            <person name="Harkins T."/>
        </authorList>
    </citation>
    <scope>NUCLEOTIDE SEQUENCE [LARGE SCALE GENOMIC DNA]</scope>
    <source>
        <strain evidence="4">cv. Jamaican Lion 4</strain>
        <tissue evidence="3">Leaf</tissue>
    </source>
</reference>
<feature type="repeat" description="PPR" evidence="2">
    <location>
        <begin position="304"/>
        <end position="338"/>
    </location>
</feature>
<dbReference type="GO" id="GO:0009451">
    <property type="term" value="P:RNA modification"/>
    <property type="evidence" value="ECO:0007669"/>
    <property type="project" value="InterPro"/>
</dbReference>
<keyword evidence="1" id="KW-0677">Repeat</keyword>
<dbReference type="Pfam" id="PF20431">
    <property type="entry name" value="E_motif"/>
    <property type="match status" value="1"/>
</dbReference>
<dbReference type="PANTHER" id="PTHR47926:SF527">
    <property type="entry name" value="PENTATRICOPEPTIDE REPEAT-CONTAINING PROTEIN"/>
    <property type="match status" value="1"/>
</dbReference>
<gene>
    <name evidence="3" type="ORF">F8388_022946</name>
</gene>
<feature type="repeat" description="PPR" evidence="2">
    <location>
        <begin position="506"/>
        <end position="540"/>
    </location>
</feature>
<dbReference type="Pfam" id="PF01535">
    <property type="entry name" value="PPR"/>
    <property type="match status" value="4"/>
</dbReference>
<dbReference type="AlphaFoldDB" id="A0A7J6FWQ1"/>
<accession>A0A7J6FWQ1</accession>
<evidence type="ECO:0000256" key="1">
    <source>
        <dbReference type="ARBA" id="ARBA00022737"/>
    </source>
</evidence>
<name>A0A7J6FWQ1_CANSA</name>
<protein>
    <recommendedName>
        <fullName evidence="5">Pentatricopeptide repeat-containing protein</fullName>
    </recommendedName>
</protein>
<dbReference type="FunFam" id="1.25.40.10:FF:000958">
    <property type="entry name" value="Pentatricopeptide repeat-containing protein At4g39530"/>
    <property type="match status" value="1"/>
</dbReference>
<dbReference type="GO" id="GO:0003723">
    <property type="term" value="F:RNA binding"/>
    <property type="evidence" value="ECO:0007669"/>
    <property type="project" value="InterPro"/>
</dbReference>
<dbReference type="NCBIfam" id="TIGR00756">
    <property type="entry name" value="PPR"/>
    <property type="match status" value="6"/>
</dbReference>
<organism evidence="3 4">
    <name type="scientific">Cannabis sativa</name>
    <name type="common">Hemp</name>
    <name type="synonym">Marijuana</name>
    <dbReference type="NCBI Taxonomy" id="3483"/>
    <lineage>
        <taxon>Eukaryota</taxon>
        <taxon>Viridiplantae</taxon>
        <taxon>Streptophyta</taxon>
        <taxon>Embryophyta</taxon>
        <taxon>Tracheophyta</taxon>
        <taxon>Spermatophyta</taxon>
        <taxon>Magnoliopsida</taxon>
        <taxon>eudicotyledons</taxon>
        <taxon>Gunneridae</taxon>
        <taxon>Pentapetalae</taxon>
        <taxon>rosids</taxon>
        <taxon>fabids</taxon>
        <taxon>Rosales</taxon>
        <taxon>Cannabaceae</taxon>
        <taxon>Cannabis</taxon>
    </lineage>
</organism>
<dbReference type="InterPro" id="IPR046960">
    <property type="entry name" value="PPR_At4g14850-like_plant"/>
</dbReference>
<dbReference type="EMBL" id="JAATIP010000097">
    <property type="protein sequence ID" value="KAF4374180.1"/>
    <property type="molecule type" value="Genomic_DNA"/>
</dbReference>
<dbReference type="PANTHER" id="PTHR47926">
    <property type="entry name" value="PENTATRICOPEPTIDE REPEAT-CONTAINING PROTEIN"/>
    <property type="match status" value="1"/>
</dbReference>
<evidence type="ECO:0000313" key="4">
    <source>
        <dbReference type="Proteomes" id="UP000525078"/>
    </source>
</evidence>